<dbReference type="EMBL" id="KZ301973">
    <property type="protein sequence ID" value="PFH53626.1"/>
    <property type="molecule type" value="Genomic_DNA"/>
</dbReference>
<accession>A0A2A9NZQ4</accession>
<organism evidence="1 2">
    <name type="scientific">Amanita thiersii Skay4041</name>
    <dbReference type="NCBI Taxonomy" id="703135"/>
    <lineage>
        <taxon>Eukaryota</taxon>
        <taxon>Fungi</taxon>
        <taxon>Dikarya</taxon>
        <taxon>Basidiomycota</taxon>
        <taxon>Agaricomycotina</taxon>
        <taxon>Agaricomycetes</taxon>
        <taxon>Agaricomycetidae</taxon>
        <taxon>Agaricales</taxon>
        <taxon>Pluteineae</taxon>
        <taxon>Amanitaceae</taxon>
        <taxon>Amanita</taxon>
    </lineage>
</organism>
<keyword evidence="2" id="KW-1185">Reference proteome</keyword>
<protein>
    <submittedName>
        <fullName evidence="1">Uncharacterized protein</fullName>
    </submittedName>
</protein>
<gene>
    <name evidence="1" type="ORF">AMATHDRAFT_54848</name>
</gene>
<sequence>MHDVQWKPQRGISVLSKSLACVTPLSLMYEAVQLKWEMMWRTPSLLVDRGTDP</sequence>
<dbReference type="Proteomes" id="UP000242287">
    <property type="component" value="Unassembled WGS sequence"/>
</dbReference>
<evidence type="ECO:0000313" key="1">
    <source>
        <dbReference type="EMBL" id="PFH53626.1"/>
    </source>
</evidence>
<evidence type="ECO:0000313" key="2">
    <source>
        <dbReference type="Proteomes" id="UP000242287"/>
    </source>
</evidence>
<name>A0A2A9NZQ4_9AGAR</name>
<reference evidence="1 2" key="1">
    <citation type="submission" date="2014-02" db="EMBL/GenBank/DDBJ databases">
        <title>Transposable element dynamics among asymbiotic and ectomycorrhizal Amanita fungi.</title>
        <authorList>
            <consortium name="DOE Joint Genome Institute"/>
            <person name="Hess J."/>
            <person name="Skrede I."/>
            <person name="Wolfe B."/>
            <person name="LaButti K."/>
            <person name="Ohm R.A."/>
            <person name="Grigoriev I.V."/>
            <person name="Pringle A."/>
        </authorList>
    </citation>
    <scope>NUCLEOTIDE SEQUENCE [LARGE SCALE GENOMIC DNA]</scope>
    <source>
        <strain evidence="1 2">SKay4041</strain>
    </source>
</reference>
<dbReference type="AlphaFoldDB" id="A0A2A9NZQ4"/>
<proteinExistence type="predicted"/>